<sequence length="129" mass="13934">MPSTTQLMFALGEVISATNTGCTNISKPHTKAEIVTQVFSGTLSRFNPTKDIAAYKSRAELDLGTVTAGSGPCAYAIDYEIERVSPGKQMVVALYWTSVGMGYTDAGFDYIWVSQADSVLSDVKLESKY</sequence>
<evidence type="ECO:0000313" key="1">
    <source>
        <dbReference type="EMBL" id="KAH3706463.1"/>
    </source>
</evidence>
<dbReference type="EMBL" id="JAIWYP010000014">
    <property type="protein sequence ID" value="KAH3706463.1"/>
    <property type="molecule type" value="Genomic_DNA"/>
</dbReference>
<dbReference type="AlphaFoldDB" id="A0A9D3YSD5"/>
<dbReference type="Proteomes" id="UP000828390">
    <property type="component" value="Unassembled WGS sequence"/>
</dbReference>
<organism evidence="1 2">
    <name type="scientific">Dreissena polymorpha</name>
    <name type="common">Zebra mussel</name>
    <name type="synonym">Mytilus polymorpha</name>
    <dbReference type="NCBI Taxonomy" id="45954"/>
    <lineage>
        <taxon>Eukaryota</taxon>
        <taxon>Metazoa</taxon>
        <taxon>Spiralia</taxon>
        <taxon>Lophotrochozoa</taxon>
        <taxon>Mollusca</taxon>
        <taxon>Bivalvia</taxon>
        <taxon>Autobranchia</taxon>
        <taxon>Heteroconchia</taxon>
        <taxon>Euheterodonta</taxon>
        <taxon>Imparidentia</taxon>
        <taxon>Neoheterodontei</taxon>
        <taxon>Myida</taxon>
        <taxon>Dreissenoidea</taxon>
        <taxon>Dreissenidae</taxon>
        <taxon>Dreissena</taxon>
    </lineage>
</organism>
<evidence type="ECO:0000313" key="2">
    <source>
        <dbReference type="Proteomes" id="UP000828390"/>
    </source>
</evidence>
<keyword evidence="2" id="KW-1185">Reference proteome</keyword>
<name>A0A9D3YSD5_DREPO</name>
<protein>
    <submittedName>
        <fullName evidence="1">Uncharacterized protein</fullName>
    </submittedName>
</protein>
<comment type="caution">
    <text evidence="1">The sequence shown here is derived from an EMBL/GenBank/DDBJ whole genome shotgun (WGS) entry which is preliminary data.</text>
</comment>
<gene>
    <name evidence="1" type="ORF">DPMN_065849</name>
</gene>
<reference evidence="1" key="2">
    <citation type="submission" date="2020-11" db="EMBL/GenBank/DDBJ databases">
        <authorList>
            <person name="McCartney M.A."/>
            <person name="Auch B."/>
            <person name="Kono T."/>
            <person name="Mallez S."/>
            <person name="Becker A."/>
            <person name="Gohl D.M."/>
            <person name="Silverstein K.A.T."/>
            <person name="Koren S."/>
            <person name="Bechman K.B."/>
            <person name="Herman A."/>
            <person name="Abrahante J.E."/>
            <person name="Garbe J."/>
        </authorList>
    </citation>
    <scope>NUCLEOTIDE SEQUENCE</scope>
    <source>
        <strain evidence="1">Duluth1</strain>
        <tissue evidence="1">Whole animal</tissue>
    </source>
</reference>
<proteinExistence type="predicted"/>
<reference evidence="1" key="1">
    <citation type="journal article" date="2019" name="bioRxiv">
        <title>The Genome of the Zebra Mussel, Dreissena polymorpha: A Resource for Invasive Species Research.</title>
        <authorList>
            <person name="McCartney M.A."/>
            <person name="Auch B."/>
            <person name="Kono T."/>
            <person name="Mallez S."/>
            <person name="Zhang Y."/>
            <person name="Obille A."/>
            <person name="Becker A."/>
            <person name="Abrahante J.E."/>
            <person name="Garbe J."/>
            <person name="Badalamenti J.P."/>
            <person name="Herman A."/>
            <person name="Mangelson H."/>
            <person name="Liachko I."/>
            <person name="Sullivan S."/>
            <person name="Sone E.D."/>
            <person name="Koren S."/>
            <person name="Silverstein K.A.T."/>
            <person name="Beckman K.B."/>
            <person name="Gohl D.M."/>
        </authorList>
    </citation>
    <scope>NUCLEOTIDE SEQUENCE</scope>
    <source>
        <strain evidence="1">Duluth1</strain>
        <tissue evidence="1">Whole animal</tissue>
    </source>
</reference>
<accession>A0A9D3YSD5</accession>